<organism evidence="4 5">
    <name type="scientific">Furfurilactobacillus milii</name>
    <dbReference type="NCBI Taxonomy" id="2888272"/>
    <lineage>
        <taxon>Bacteria</taxon>
        <taxon>Bacillati</taxon>
        <taxon>Bacillota</taxon>
        <taxon>Bacilli</taxon>
        <taxon>Lactobacillales</taxon>
        <taxon>Lactobacillaceae</taxon>
        <taxon>Furfurilactobacillus</taxon>
    </lineage>
</organism>
<evidence type="ECO:0000256" key="1">
    <source>
        <dbReference type="ARBA" id="ARBA00023125"/>
    </source>
</evidence>
<feature type="domain" description="HTH tetR-type" evidence="3">
    <location>
        <begin position="10"/>
        <end position="70"/>
    </location>
</feature>
<evidence type="ECO:0000259" key="3">
    <source>
        <dbReference type="PROSITE" id="PS50977"/>
    </source>
</evidence>
<gene>
    <name evidence="4" type="ORF">GB993_00255</name>
</gene>
<reference evidence="4 5" key="1">
    <citation type="journal article" date="2019" name="Appl. Environ. Microbiol.">
        <title>Genetic determinants of hydroxycinnamic acid metabolism in heterofermentative lactobacilli.</title>
        <authorList>
            <person name="Gaur G."/>
            <person name="Oh J.H."/>
            <person name="Filannino P."/>
            <person name="Gobbetti M."/>
            <person name="van Pijkeren J.P."/>
            <person name="Ganzle M.G."/>
        </authorList>
    </citation>
    <scope>NUCLEOTIDE SEQUENCE [LARGE SCALE GENOMIC DNA]</scope>
    <source>
        <strain evidence="4 5">C5</strain>
    </source>
</reference>
<dbReference type="Gene3D" id="1.10.357.10">
    <property type="entry name" value="Tetracycline Repressor, domain 2"/>
    <property type="match status" value="1"/>
</dbReference>
<dbReference type="PRINTS" id="PR00455">
    <property type="entry name" value="HTHTETR"/>
</dbReference>
<accession>A0A6N9I0Q0</accession>
<dbReference type="EMBL" id="WEZQ01000001">
    <property type="protein sequence ID" value="MYV15963.1"/>
    <property type="molecule type" value="Genomic_DNA"/>
</dbReference>
<dbReference type="Pfam" id="PF00440">
    <property type="entry name" value="TetR_N"/>
    <property type="match status" value="1"/>
</dbReference>
<evidence type="ECO:0000313" key="5">
    <source>
        <dbReference type="Proteomes" id="UP000449209"/>
    </source>
</evidence>
<dbReference type="PANTHER" id="PTHR43479:SF11">
    <property type="entry name" value="ACREF_ENVCD OPERON REPRESSOR-RELATED"/>
    <property type="match status" value="1"/>
</dbReference>
<dbReference type="InterPro" id="IPR001647">
    <property type="entry name" value="HTH_TetR"/>
</dbReference>
<dbReference type="InterPro" id="IPR009057">
    <property type="entry name" value="Homeodomain-like_sf"/>
</dbReference>
<keyword evidence="1 2" id="KW-0238">DNA-binding</keyword>
<protein>
    <submittedName>
        <fullName evidence="4">TetR family transcriptional regulator</fullName>
    </submittedName>
</protein>
<dbReference type="PROSITE" id="PS50977">
    <property type="entry name" value="HTH_TETR_2"/>
    <property type="match status" value="1"/>
</dbReference>
<comment type="caution">
    <text evidence="4">The sequence shown here is derived from an EMBL/GenBank/DDBJ whole genome shotgun (WGS) entry which is preliminary data.</text>
</comment>
<dbReference type="InterPro" id="IPR050624">
    <property type="entry name" value="HTH-type_Tx_Regulator"/>
</dbReference>
<dbReference type="SUPFAM" id="SSF46689">
    <property type="entry name" value="Homeodomain-like"/>
    <property type="match status" value="1"/>
</dbReference>
<evidence type="ECO:0000256" key="2">
    <source>
        <dbReference type="PROSITE-ProRule" id="PRU00335"/>
    </source>
</evidence>
<feature type="DNA-binding region" description="H-T-H motif" evidence="2">
    <location>
        <begin position="33"/>
        <end position="52"/>
    </location>
</feature>
<dbReference type="PANTHER" id="PTHR43479">
    <property type="entry name" value="ACREF/ENVCD OPERON REPRESSOR-RELATED"/>
    <property type="match status" value="1"/>
</dbReference>
<dbReference type="Proteomes" id="UP000449209">
    <property type="component" value="Unassembled WGS sequence"/>
</dbReference>
<name>A0A6N9I0Q0_9LACO</name>
<sequence length="202" mass="22880">MIDVADLRTTDTRQRIVEYAVKFVGENDFHLLSLRTAAKTVGIAPSAVYKHFKSKDDLLDAALQEVSRQFETEAIQSVAQLSPKEHREIIAKLGKMIVSWAGTRPHAVAFLFFSPRALAEYRQQNFFTNTKEPFLRYMSQEVAGLKHDYHLTEESDLLFTKLWSFIFGYAQLIVNGALTYDEAVVDSMIDDIVKNGGVNDAK</sequence>
<dbReference type="GO" id="GO:0003677">
    <property type="term" value="F:DNA binding"/>
    <property type="evidence" value="ECO:0007669"/>
    <property type="project" value="UniProtKB-UniRule"/>
</dbReference>
<evidence type="ECO:0000313" key="4">
    <source>
        <dbReference type="EMBL" id="MYV15963.1"/>
    </source>
</evidence>
<proteinExistence type="predicted"/>
<dbReference type="AlphaFoldDB" id="A0A6N9I0Q0"/>